<dbReference type="Pfam" id="PF08281">
    <property type="entry name" value="Sigma70_r4_2"/>
    <property type="match status" value="1"/>
</dbReference>
<evidence type="ECO:0000313" key="3">
    <source>
        <dbReference type="Proteomes" id="UP000553776"/>
    </source>
</evidence>
<dbReference type="SUPFAM" id="SSF88659">
    <property type="entry name" value="Sigma3 and sigma4 domains of RNA polymerase sigma factors"/>
    <property type="match status" value="1"/>
</dbReference>
<dbReference type="GO" id="GO:0003677">
    <property type="term" value="F:DNA binding"/>
    <property type="evidence" value="ECO:0007669"/>
    <property type="project" value="InterPro"/>
</dbReference>
<dbReference type="GO" id="GO:0006352">
    <property type="term" value="P:DNA-templated transcription initiation"/>
    <property type="evidence" value="ECO:0007669"/>
    <property type="project" value="InterPro"/>
</dbReference>
<proteinExistence type="predicted"/>
<organism evidence="2 3">
    <name type="scientific">Cohnella xylanilytica</name>
    <dbReference type="NCBI Taxonomy" id="557555"/>
    <lineage>
        <taxon>Bacteria</taxon>
        <taxon>Bacillati</taxon>
        <taxon>Bacillota</taxon>
        <taxon>Bacilli</taxon>
        <taxon>Bacillales</taxon>
        <taxon>Paenibacillaceae</taxon>
        <taxon>Cohnella</taxon>
    </lineage>
</organism>
<keyword evidence="3" id="KW-1185">Reference proteome</keyword>
<dbReference type="EMBL" id="JACJVR010000002">
    <property type="protein sequence ID" value="MBB6689883.1"/>
    <property type="molecule type" value="Genomic_DNA"/>
</dbReference>
<evidence type="ECO:0000259" key="1">
    <source>
        <dbReference type="SMART" id="SM00421"/>
    </source>
</evidence>
<dbReference type="RefSeq" id="WP_185133912.1">
    <property type="nucleotide sequence ID" value="NZ_JACJVR010000002.1"/>
</dbReference>
<reference evidence="2 3" key="1">
    <citation type="submission" date="2020-08" db="EMBL/GenBank/DDBJ databases">
        <title>Cohnella phylogeny.</title>
        <authorList>
            <person name="Dunlap C."/>
        </authorList>
    </citation>
    <scope>NUCLEOTIDE SEQUENCE [LARGE SCALE GENOMIC DNA]</scope>
    <source>
        <strain evidence="2 3">DSM 25239</strain>
    </source>
</reference>
<gene>
    <name evidence="2" type="ORF">H7B90_00565</name>
</gene>
<dbReference type="CDD" id="cd06171">
    <property type="entry name" value="Sigma70_r4"/>
    <property type="match status" value="1"/>
</dbReference>
<sequence>MKRELNAYRQVEDLGPATLEVYIETRRGLLLAADKLTRRMRELEPIRTVEEMDLILQLDRDRKLIVEMISDCSYVIEWLETGRRPGNRRGIERRAAYQREIPTDPARLPAVAYRDADPEEPPEADSEIKHLRLMAALRGLTDRERECFSLAHGQGCSYSEIAGLLHLSKSSVGTYVVRAQRKIAANVGSVVVLVG</sequence>
<dbReference type="SMART" id="SM00421">
    <property type="entry name" value="HTH_LUXR"/>
    <property type="match status" value="1"/>
</dbReference>
<dbReference type="AlphaFoldDB" id="A0A841TUP8"/>
<dbReference type="Gene3D" id="1.10.10.10">
    <property type="entry name" value="Winged helix-like DNA-binding domain superfamily/Winged helix DNA-binding domain"/>
    <property type="match status" value="1"/>
</dbReference>
<dbReference type="InterPro" id="IPR013324">
    <property type="entry name" value="RNA_pol_sigma_r3/r4-like"/>
</dbReference>
<protein>
    <recommendedName>
        <fullName evidence="1">HTH luxR-type domain-containing protein</fullName>
    </recommendedName>
</protein>
<name>A0A841TUP8_9BACL</name>
<dbReference type="InterPro" id="IPR013249">
    <property type="entry name" value="RNA_pol_sigma70_r4_t2"/>
</dbReference>
<dbReference type="Proteomes" id="UP000553776">
    <property type="component" value="Unassembled WGS sequence"/>
</dbReference>
<comment type="caution">
    <text evidence="2">The sequence shown here is derived from an EMBL/GenBank/DDBJ whole genome shotgun (WGS) entry which is preliminary data.</text>
</comment>
<evidence type="ECO:0000313" key="2">
    <source>
        <dbReference type="EMBL" id="MBB6689883.1"/>
    </source>
</evidence>
<accession>A0A841TUP8</accession>
<dbReference type="GO" id="GO:0016987">
    <property type="term" value="F:sigma factor activity"/>
    <property type="evidence" value="ECO:0007669"/>
    <property type="project" value="InterPro"/>
</dbReference>
<dbReference type="InterPro" id="IPR036388">
    <property type="entry name" value="WH-like_DNA-bd_sf"/>
</dbReference>
<feature type="domain" description="HTH luxR-type" evidence="1">
    <location>
        <begin position="137"/>
        <end position="195"/>
    </location>
</feature>
<dbReference type="InterPro" id="IPR000792">
    <property type="entry name" value="Tscrpt_reg_LuxR_C"/>
</dbReference>